<feature type="transmembrane region" description="Helical" evidence="7">
    <location>
        <begin position="292"/>
        <end position="312"/>
    </location>
</feature>
<keyword evidence="5 7" id="KW-1133">Transmembrane helix</keyword>
<comment type="subcellular location">
    <subcellularLocation>
        <location evidence="1">Membrane</location>
        <topology evidence="1">Multi-pass membrane protein</topology>
    </subcellularLocation>
</comment>
<accession>A0A1Q8YDV8</accession>
<dbReference type="InterPro" id="IPR004776">
    <property type="entry name" value="Mem_transp_PIN-like"/>
</dbReference>
<feature type="transmembrane region" description="Helical" evidence="7">
    <location>
        <begin position="237"/>
        <end position="255"/>
    </location>
</feature>
<dbReference type="PANTHER" id="PTHR36838:SF3">
    <property type="entry name" value="TRANSPORTER AUXIN EFFLUX CARRIER EC FAMILY"/>
    <property type="match status" value="1"/>
</dbReference>
<evidence type="ECO:0000256" key="4">
    <source>
        <dbReference type="ARBA" id="ARBA00022692"/>
    </source>
</evidence>
<feature type="transmembrane region" description="Helical" evidence="7">
    <location>
        <begin position="90"/>
        <end position="114"/>
    </location>
</feature>
<protein>
    <submittedName>
        <fullName evidence="8">Auxin efflux carrier</fullName>
    </submittedName>
</protein>
<evidence type="ECO:0000313" key="8">
    <source>
        <dbReference type="EMBL" id="OLP06079.1"/>
    </source>
</evidence>
<dbReference type="Pfam" id="PF03547">
    <property type="entry name" value="Mem_trans"/>
    <property type="match status" value="1"/>
</dbReference>
<comment type="caution">
    <text evidence="8">The sequence shown here is derived from an EMBL/GenBank/DDBJ whole genome shotgun (WGS) entry which is preliminary data.</text>
</comment>
<feature type="transmembrane region" description="Helical" evidence="7">
    <location>
        <begin position="66"/>
        <end position="83"/>
    </location>
</feature>
<evidence type="ECO:0000256" key="5">
    <source>
        <dbReference type="ARBA" id="ARBA00022989"/>
    </source>
</evidence>
<evidence type="ECO:0000313" key="9">
    <source>
        <dbReference type="Proteomes" id="UP000185911"/>
    </source>
</evidence>
<feature type="transmembrane region" description="Helical" evidence="7">
    <location>
        <begin position="162"/>
        <end position="187"/>
    </location>
</feature>
<keyword evidence="3" id="KW-1003">Cell membrane</keyword>
<keyword evidence="6 7" id="KW-0472">Membrane</keyword>
<keyword evidence="2" id="KW-0813">Transport</keyword>
<dbReference type="Proteomes" id="UP000185911">
    <property type="component" value="Unassembled WGS sequence"/>
</dbReference>
<organism evidence="8 9">
    <name type="scientific">Rhodoferax antarcticus ANT.BR</name>
    <dbReference type="NCBI Taxonomy" id="1111071"/>
    <lineage>
        <taxon>Bacteria</taxon>
        <taxon>Pseudomonadati</taxon>
        <taxon>Pseudomonadota</taxon>
        <taxon>Betaproteobacteria</taxon>
        <taxon>Burkholderiales</taxon>
        <taxon>Comamonadaceae</taxon>
        <taxon>Rhodoferax</taxon>
    </lineage>
</organism>
<evidence type="ECO:0000256" key="1">
    <source>
        <dbReference type="ARBA" id="ARBA00004141"/>
    </source>
</evidence>
<keyword evidence="9" id="KW-1185">Reference proteome</keyword>
<evidence type="ECO:0000256" key="7">
    <source>
        <dbReference type="SAM" id="Phobius"/>
    </source>
</evidence>
<reference evidence="8 9" key="1">
    <citation type="submission" date="2017-01" db="EMBL/GenBank/DDBJ databases">
        <title>Genome sequence of Rhodoferax antarcticus ANT.BR, a psychrophilic purple nonsulfur bacterium from an Antarctic microbial mat.</title>
        <authorList>
            <person name="Baker J."/>
            <person name="Riester C."/>
            <person name="Skinner B."/>
            <person name="Newell A."/>
            <person name="Swingley W."/>
            <person name="Madigan M."/>
            <person name="Jung D."/>
            <person name="Asao M."/>
            <person name="Chen M."/>
            <person name="Loughlin P."/>
            <person name="Pan H."/>
            <person name="Lin S."/>
            <person name="Li N."/>
            <person name="Shaw J."/>
            <person name="Prado M."/>
            <person name="Sherman C."/>
            <person name="Li X."/>
            <person name="Tang J."/>
            <person name="Blankenship R."/>
            <person name="Zhao T."/>
            <person name="Touchman J."/>
            <person name="Sattley M."/>
        </authorList>
    </citation>
    <scope>NUCLEOTIDE SEQUENCE [LARGE SCALE GENOMIC DNA]</scope>
    <source>
        <strain evidence="8 9">ANT.BR</strain>
    </source>
</reference>
<dbReference type="PANTHER" id="PTHR36838">
    <property type="entry name" value="AUXIN EFFLUX CARRIER FAMILY PROTEIN"/>
    <property type="match status" value="1"/>
</dbReference>
<evidence type="ECO:0000256" key="6">
    <source>
        <dbReference type="ARBA" id="ARBA00023136"/>
    </source>
</evidence>
<feature type="transmembrane region" description="Helical" evidence="7">
    <location>
        <begin position="207"/>
        <end position="225"/>
    </location>
</feature>
<gene>
    <name evidence="8" type="ORF">BLL52_2309</name>
</gene>
<dbReference type="AlphaFoldDB" id="A0A1Q8YDV8"/>
<evidence type="ECO:0000256" key="2">
    <source>
        <dbReference type="ARBA" id="ARBA00022448"/>
    </source>
</evidence>
<evidence type="ECO:0000256" key="3">
    <source>
        <dbReference type="ARBA" id="ARBA00022475"/>
    </source>
</evidence>
<feature type="transmembrane region" description="Helical" evidence="7">
    <location>
        <begin position="261"/>
        <end position="280"/>
    </location>
</feature>
<sequence>MTNPVVSALFPVVFLIAIGFIAGKARFIRAEATKDLSNLVFMVLAPALLFRTMSTVHVEQLNFKPVAMYFVAALLLFASLMAWQGLNRRAAVLALAATFSNTVMIGIPLVGLAYGQAGLVTLFTLVSVHSLVLLSIATLVLEMVSAREERLAGRGGARHMVLTVLSAMKAGIIHPVPLPIIIGLLFAQTGWVLPEVVDRPLHLLGSAFGPVALVLVGAMLTQVRVGAHLGSALGISLLKNMALPTLMAGLGLAFGMTGLPLTVMIVTAALPMGANVFLFAQRYEVAQALVTASMAVSTVLGLLTVSLVMALVDWLG</sequence>
<proteinExistence type="predicted"/>
<dbReference type="RefSeq" id="WP_075586596.1">
    <property type="nucleotide sequence ID" value="NZ_MSYM01000013.1"/>
</dbReference>
<feature type="transmembrane region" description="Helical" evidence="7">
    <location>
        <begin position="120"/>
        <end position="141"/>
    </location>
</feature>
<dbReference type="GO" id="GO:0055085">
    <property type="term" value="P:transmembrane transport"/>
    <property type="evidence" value="ECO:0007669"/>
    <property type="project" value="InterPro"/>
</dbReference>
<name>A0A1Q8YDV8_9BURK</name>
<dbReference type="EMBL" id="MSYM01000013">
    <property type="protein sequence ID" value="OLP06079.1"/>
    <property type="molecule type" value="Genomic_DNA"/>
</dbReference>
<feature type="transmembrane region" description="Helical" evidence="7">
    <location>
        <begin position="6"/>
        <end position="23"/>
    </location>
</feature>
<dbReference type="GO" id="GO:0016020">
    <property type="term" value="C:membrane"/>
    <property type="evidence" value="ECO:0007669"/>
    <property type="project" value="UniProtKB-SubCell"/>
</dbReference>
<feature type="transmembrane region" description="Helical" evidence="7">
    <location>
        <begin position="35"/>
        <end position="54"/>
    </location>
</feature>
<dbReference type="STRING" id="81479.RA876_05750"/>
<keyword evidence="4 7" id="KW-0812">Transmembrane</keyword>